<reference evidence="2 3" key="1">
    <citation type="submission" date="2021-01" db="EMBL/GenBank/DDBJ databases">
        <title>Whole genome shotgun sequence of Actinoplanes couchii NBRC 106145.</title>
        <authorList>
            <person name="Komaki H."/>
            <person name="Tamura T."/>
        </authorList>
    </citation>
    <scope>NUCLEOTIDE SEQUENCE [LARGE SCALE GENOMIC DNA]</scope>
    <source>
        <strain evidence="2 3">NBRC 106145</strain>
    </source>
</reference>
<dbReference type="Proteomes" id="UP000612282">
    <property type="component" value="Unassembled WGS sequence"/>
</dbReference>
<feature type="compositionally biased region" description="Basic and acidic residues" evidence="1">
    <location>
        <begin position="89"/>
        <end position="98"/>
    </location>
</feature>
<protein>
    <submittedName>
        <fullName evidence="2">Uncharacterized protein</fullName>
    </submittedName>
</protein>
<name>A0ABQ3XL69_9ACTN</name>
<feature type="region of interest" description="Disordered" evidence="1">
    <location>
        <begin position="89"/>
        <end position="110"/>
    </location>
</feature>
<evidence type="ECO:0000313" key="3">
    <source>
        <dbReference type="Proteomes" id="UP000612282"/>
    </source>
</evidence>
<keyword evidence="3" id="KW-1185">Reference proteome</keyword>
<sequence>MSQQIPTHVDEPDVVGVEFGGRGLDLLPDTVGTVARVEQHQRVGNLAGKPWECGSGRGFGPAPGRDPPPAVTAFQAGEISSFPRAWQRVDQEPVPGHRRDPHRVTRQKGGEGGCCNGIAATTCRYQECPHRVSLSMP</sequence>
<proteinExistence type="predicted"/>
<evidence type="ECO:0000313" key="2">
    <source>
        <dbReference type="EMBL" id="GID59252.1"/>
    </source>
</evidence>
<organism evidence="2 3">
    <name type="scientific">Actinoplanes couchii</name>
    <dbReference type="NCBI Taxonomy" id="403638"/>
    <lineage>
        <taxon>Bacteria</taxon>
        <taxon>Bacillati</taxon>
        <taxon>Actinomycetota</taxon>
        <taxon>Actinomycetes</taxon>
        <taxon>Micromonosporales</taxon>
        <taxon>Micromonosporaceae</taxon>
        <taxon>Actinoplanes</taxon>
    </lineage>
</organism>
<comment type="caution">
    <text evidence="2">The sequence shown here is derived from an EMBL/GenBank/DDBJ whole genome shotgun (WGS) entry which is preliminary data.</text>
</comment>
<dbReference type="EMBL" id="BOMG01000095">
    <property type="protein sequence ID" value="GID59252.1"/>
    <property type="molecule type" value="Genomic_DNA"/>
</dbReference>
<gene>
    <name evidence="2" type="ORF">Aco03nite_076560</name>
</gene>
<evidence type="ECO:0000256" key="1">
    <source>
        <dbReference type="SAM" id="MobiDB-lite"/>
    </source>
</evidence>
<accession>A0ABQ3XL69</accession>
<feature type="region of interest" description="Disordered" evidence="1">
    <location>
        <begin position="47"/>
        <end position="70"/>
    </location>
</feature>